<dbReference type="SUPFAM" id="SSF53098">
    <property type="entry name" value="Ribonuclease H-like"/>
    <property type="match status" value="1"/>
</dbReference>
<feature type="domain" description="RNase H type-1" evidence="1">
    <location>
        <begin position="9"/>
        <end position="124"/>
    </location>
</feature>
<dbReference type="InterPro" id="IPR002156">
    <property type="entry name" value="RNaseH_domain"/>
</dbReference>
<dbReference type="PANTHER" id="PTHR47074:SF11">
    <property type="entry name" value="REVERSE TRANSCRIPTASE-LIKE PROTEIN"/>
    <property type="match status" value="1"/>
</dbReference>
<evidence type="ECO:0000313" key="2">
    <source>
        <dbReference type="EMBL" id="CAF1698391.1"/>
    </source>
</evidence>
<sequence length="135" mass="15084">MNVNSEKFRSEKSLVVMVCGNSHGYMCKWSLVNYVRMVPRSPLSAEGLALREAVLRCKRMEIPNVCCKSDSLQLIQAVNSVSPISELYSIVADIHSCLASFDFIIFRWIPRMRNVVADNLAKTALSDAVVLMALT</sequence>
<dbReference type="GO" id="GO:0004523">
    <property type="term" value="F:RNA-DNA hybrid ribonuclease activity"/>
    <property type="evidence" value="ECO:0007669"/>
    <property type="project" value="InterPro"/>
</dbReference>
<evidence type="ECO:0000259" key="1">
    <source>
        <dbReference type="Pfam" id="PF13456"/>
    </source>
</evidence>
<dbReference type="CDD" id="cd06222">
    <property type="entry name" value="RNase_H_like"/>
    <property type="match status" value="1"/>
</dbReference>
<dbReference type="EMBL" id="HG994367">
    <property type="protein sequence ID" value="CAF1698391.1"/>
    <property type="molecule type" value="Genomic_DNA"/>
</dbReference>
<dbReference type="InterPro" id="IPR036397">
    <property type="entry name" value="RNaseH_sf"/>
</dbReference>
<organism evidence="2">
    <name type="scientific">Brassica napus</name>
    <name type="common">Rape</name>
    <dbReference type="NCBI Taxonomy" id="3708"/>
    <lineage>
        <taxon>Eukaryota</taxon>
        <taxon>Viridiplantae</taxon>
        <taxon>Streptophyta</taxon>
        <taxon>Embryophyta</taxon>
        <taxon>Tracheophyta</taxon>
        <taxon>Spermatophyta</taxon>
        <taxon>Magnoliopsida</taxon>
        <taxon>eudicotyledons</taxon>
        <taxon>Gunneridae</taxon>
        <taxon>Pentapetalae</taxon>
        <taxon>rosids</taxon>
        <taxon>malvids</taxon>
        <taxon>Brassicales</taxon>
        <taxon>Brassicaceae</taxon>
        <taxon>Brassiceae</taxon>
        <taxon>Brassica</taxon>
    </lineage>
</organism>
<proteinExistence type="predicted"/>
<dbReference type="SMR" id="A0A816HZ53"/>
<protein>
    <submittedName>
        <fullName evidence="2">(rape) hypothetical protein</fullName>
    </submittedName>
</protein>
<dbReference type="Gene3D" id="3.30.420.10">
    <property type="entry name" value="Ribonuclease H-like superfamily/Ribonuclease H"/>
    <property type="match status" value="1"/>
</dbReference>
<dbReference type="InterPro" id="IPR052929">
    <property type="entry name" value="RNase_H-like_EbsB-rel"/>
</dbReference>
<dbReference type="GO" id="GO:0003676">
    <property type="term" value="F:nucleic acid binding"/>
    <property type="evidence" value="ECO:0007669"/>
    <property type="project" value="InterPro"/>
</dbReference>
<dbReference type="InterPro" id="IPR044730">
    <property type="entry name" value="RNase_H-like_dom_plant"/>
</dbReference>
<dbReference type="Pfam" id="PF13456">
    <property type="entry name" value="RVT_3"/>
    <property type="match status" value="1"/>
</dbReference>
<dbReference type="InterPro" id="IPR012337">
    <property type="entry name" value="RNaseH-like_sf"/>
</dbReference>
<reference evidence="2" key="1">
    <citation type="submission" date="2021-01" db="EMBL/GenBank/DDBJ databases">
        <authorList>
            <consortium name="Genoscope - CEA"/>
            <person name="William W."/>
        </authorList>
    </citation>
    <scope>NUCLEOTIDE SEQUENCE</scope>
</reference>
<dbReference type="Proteomes" id="UP001295469">
    <property type="component" value="Chromosome C03"/>
</dbReference>
<accession>A0A816HZ53</accession>
<name>A0A816HZ53_BRANA</name>
<dbReference type="AlphaFoldDB" id="A0A816HZ53"/>
<gene>
    <name evidence="2" type="ORF">DARMORV10_C03P13660.1</name>
</gene>
<dbReference type="PANTHER" id="PTHR47074">
    <property type="entry name" value="BNAC02G40300D PROTEIN"/>
    <property type="match status" value="1"/>
</dbReference>